<evidence type="ECO:0000313" key="2">
    <source>
        <dbReference type="EMBL" id="KAK0649496.1"/>
    </source>
</evidence>
<evidence type="ECO:0000313" key="3">
    <source>
        <dbReference type="Proteomes" id="UP001174936"/>
    </source>
</evidence>
<accession>A0AA39YDH5</accession>
<name>A0AA39YDH5_9PEZI</name>
<gene>
    <name evidence="2" type="ORF">B0T16DRAFT_410212</name>
</gene>
<dbReference type="AlphaFoldDB" id="A0AA39YDH5"/>
<feature type="compositionally biased region" description="Low complexity" evidence="1">
    <location>
        <begin position="441"/>
        <end position="450"/>
    </location>
</feature>
<keyword evidence="3" id="KW-1185">Reference proteome</keyword>
<reference evidence="2" key="1">
    <citation type="submission" date="2023-06" db="EMBL/GenBank/DDBJ databases">
        <title>Genome-scale phylogeny and comparative genomics of the fungal order Sordariales.</title>
        <authorList>
            <consortium name="Lawrence Berkeley National Laboratory"/>
            <person name="Hensen N."/>
            <person name="Bonometti L."/>
            <person name="Westerberg I."/>
            <person name="Brannstrom I.O."/>
            <person name="Guillou S."/>
            <person name="Cros-Aarteil S."/>
            <person name="Calhoun S."/>
            <person name="Haridas S."/>
            <person name="Kuo A."/>
            <person name="Mondo S."/>
            <person name="Pangilinan J."/>
            <person name="Riley R."/>
            <person name="Labutti K."/>
            <person name="Andreopoulos B."/>
            <person name="Lipzen A."/>
            <person name="Chen C."/>
            <person name="Yanf M."/>
            <person name="Daum C."/>
            <person name="Ng V."/>
            <person name="Clum A."/>
            <person name="Steindorff A."/>
            <person name="Ohm R."/>
            <person name="Martin F."/>
            <person name="Silar P."/>
            <person name="Natvig D."/>
            <person name="Lalanne C."/>
            <person name="Gautier V."/>
            <person name="Ament-Velasquez S.L."/>
            <person name="Kruys A."/>
            <person name="Hutchinson M.I."/>
            <person name="Powell A.J."/>
            <person name="Barry K."/>
            <person name="Miller A.N."/>
            <person name="Grigoriev I.V."/>
            <person name="Debuchy R."/>
            <person name="Gladieux P."/>
            <person name="Thoren M.H."/>
            <person name="Johannesson H."/>
        </authorList>
    </citation>
    <scope>NUCLEOTIDE SEQUENCE</scope>
    <source>
        <strain evidence="2">SMH2532-1</strain>
    </source>
</reference>
<protein>
    <submittedName>
        <fullName evidence="2">Uncharacterized protein</fullName>
    </submittedName>
</protein>
<comment type="caution">
    <text evidence="2">The sequence shown here is derived from an EMBL/GenBank/DDBJ whole genome shotgun (WGS) entry which is preliminary data.</text>
</comment>
<dbReference type="Proteomes" id="UP001174936">
    <property type="component" value="Unassembled WGS sequence"/>
</dbReference>
<sequence length="499" mass="55898">MEPQHLKLPRAANLDGKGPRFLLEMSLRTLALALFNGAPVSLDSERIPSRLLPRILQQVKLMCRGGRNDFPFHAWKVLSEGMWSLLSRGTRGSTAGSTAPIEFFQFRQSYFHVTDHISAYTKHLASPRAGILVSLTIDNVSSFTPDQLLSLAKLNNLVHLHIISGRKEFNEPCHVTDNLLKGWSETDNAFPMLLILKITNSPGLSERSVQYISKFPKLLIYEVSDDAFSEWKNVKHIAQRHGWHAAKVEPPFPAKASHSMNRILMYTALILRIPLRNCAKDSMAWVERCQDKEYEYKGRPTGLRFEIPLSCGGSDVSCPRRQPQEVWDAFVANTSVMESLFGLASPGVDHSRFRPEHYMMTDGADAFWACAVADDPLEHQCGRPRVTLDDGTVLPLPPRPFASVQLVGYDHGEETTKRTSRELAQLESLVFFSREAARRSSNARRFNAKSSGKDTDVSQGDQRHTGKRKGELRRSLKPGKRMKADDVLGSFGVSRSGGS</sequence>
<organism evidence="2 3">
    <name type="scientific">Cercophora newfieldiana</name>
    <dbReference type="NCBI Taxonomy" id="92897"/>
    <lineage>
        <taxon>Eukaryota</taxon>
        <taxon>Fungi</taxon>
        <taxon>Dikarya</taxon>
        <taxon>Ascomycota</taxon>
        <taxon>Pezizomycotina</taxon>
        <taxon>Sordariomycetes</taxon>
        <taxon>Sordariomycetidae</taxon>
        <taxon>Sordariales</taxon>
        <taxon>Lasiosphaeriaceae</taxon>
        <taxon>Cercophora</taxon>
    </lineage>
</organism>
<proteinExistence type="predicted"/>
<dbReference type="EMBL" id="JAULSV010000003">
    <property type="protein sequence ID" value="KAK0649496.1"/>
    <property type="molecule type" value="Genomic_DNA"/>
</dbReference>
<feature type="region of interest" description="Disordered" evidence="1">
    <location>
        <begin position="441"/>
        <end position="499"/>
    </location>
</feature>
<feature type="compositionally biased region" description="Basic and acidic residues" evidence="1">
    <location>
        <begin position="451"/>
        <end position="474"/>
    </location>
</feature>
<evidence type="ECO:0000256" key="1">
    <source>
        <dbReference type="SAM" id="MobiDB-lite"/>
    </source>
</evidence>